<dbReference type="InterPro" id="IPR005887">
    <property type="entry name" value="GH92_a_mannosidase_put"/>
</dbReference>
<dbReference type="InterPro" id="IPR012939">
    <property type="entry name" value="Glyco_hydro_92"/>
</dbReference>
<sequence>MMKRTIIGCILMQVLCIALGYGQERDLVKYVNTLQGTDSEWSLSYGNTYPTVGLPFAVHFFSAQTGKNGDGWKYTYKAETIRGFQQVHQCSPWMGDYAVFSLMPAMGRLTVGEEERALPFSHDKEIAKPHYYSVKFDNGILAEVSPVERGAHMRFSFNGPEKAYLILDGFLKESRVEIIPHERKIVGYVNNGRFVPENFKNYFEMVFDQDFTSYGTWENKGNTIAAGSTERQGEGAGAYLEFKAGSRVQVKIASSYISAAQASLNMERELGASKNLEATKAKAFHIWNSLLNRISVEGGTESQMATFYSCMFRANLFSRKFYELDQQNNPYYFSPYDGKVHAGYMYTDNGFWDTFRAQFPLSNILHPQMQGRYMQSLIDAQRQAGFFPTWSNPGMSGVMIGNHAISLLADAWAKGIRSFHADSALRAYYHEATNKGFWGGSNGREGWKDYFTKGYIPYGQIHESTAKTLEYAYDDFCAYQLAKMSGNTFYEHIFARQMFNYVHVFDTESGFMRGRLANGQWREAFDPVEWGGPFTEANAWQYTWSVMHDINGLINLLGGEQRFNAKLDSFFTMEPRINYGSYKQEIHEMREMLLAKMGQYAHGNQPTQHVPYLYNFSGQPWKAQQRARIVMDQLYNATEKGYPGDEDQGQMSSWYVLSALGIYSVCPGTDQYVFGSPAFQRAELKLANGKKFIVVAKNNNERNVYIQSAKLNGVPYDKNYIRYQDIMNGGTLEFVMGEMPNKQRGIGRASRPFSLSELP</sequence>
<dbReference type="Gene3D" id="1.20.1050.60">
    <property type="entry name" value="alpha-1,2-mannosidase"/>
    <property type="match status" value="1"/>
</dbReference>
<gene>
    <name evidence="6" type="ORF">ACFSR5_15100</name>
</gene>
<proteinExistence type="predicted"/>
<dbReference type="Gene3D" id="3.30.2080.10">
    <property type="entry name" value="GH92 mannosidase domain"/>
    <property type="match status" value="1"/>
</dbReference>
<evidence type="ECO:0000313" key="6">
    <source>
        <dbReference type="EMBL" id="MFD2548976.1"/>
    </source>
</evidence>
<dbReference type="Proteomes" id="UP001597545">
    <property type="component" value="Unassembled WGS sequence"/>
</dbReference>
<dbReference type="RefSeq" id="WP_380905282.1">
    <property type="nucleotide sequence ID" value="NZ_JBHUEG010000006.1"/>
</dbReference>
<evidence type="ECO:0000259" key="5">
    <source>
        <dbReference type="Pfam" id="PF17678"/>
    </source>
</evidence>
<dbReference type="Pfam" id="PF17678">
    <property type="entry name" value="Glyco_hydro_92N"/>
    <property type="match status" value="1"/>
</dbReference>
<evidence type="ECO:0000256" key="3">
    <source>
        <dbReference type="ARBA" id="ARBA00022837"/>
    </source>
</evidence>
<dbReference type="Gene3D" id="1.20.1610.10">
    <property type="entry name" value="alpha-1,2-mannosidases domains"/>
    <property type="match status" value="1"/>
</dbReference>
<dbReference type="InterPro" id="IPR008928">
    <property type="entry name" value="6-hairpin_glycosidase_sf"/>
</dbReference>
<comment type="cofactor">
    <cofactor evidence="1">
        <name>Ca(2+)</name>
        <dbReference type="ChEBI" id="CHEBI:29108"/>
    </cofactor>
</comment>
<comment type="subunit">
    <text evidence="2">Monomer.</text>
</comment>
<dbReference type="SUPFAM" id="SSF48208">
    <property type="entry name" value="Six-hairpin glycosidases"/>
    <property type="match status" value="1"/>
</dbReference>
<dbReference type="PANTHER" id="PTHR12143:SF43">
    <property type="entry name" value="PUTATIVE-RELATED"/>
    <property type="match status" value="1"/>
</dbReference>
<dbReference type="NCBIfam" id="TIGR01180">
    <property type="entry name" value="aman2_put"/>
    <property type="match status" value="1"/>
</dbReference>
<organism evidence="6 7">
    <name type="scientific">Sphingobacterium suaedae</name>
    <dbReference type="NCBI Taxonomy" id="1686402"/>
    <lineage>
        <taxon>Bacteria</taxon>
        <taxon>Pseudomonadati</taxon>
        <taxon>Bacteroidota</taxon>
        <taxon>Sphingobacteriia</taxon>
        <taxon>Sphingobacteriales</taxon>
        <taxon>Sphingobacteriaceae</taxon>
        <taxon>Sphingobacterium</taxon>
    </lineage>
</organism>
<dbReference type="InterPro" id="IPR041371">
    <property type="entry name" value="GH92_N"/>
</dbReference>
<keyword evidence="3" id="KW-0106">Calcium</keyword>
<dbReference type="EMBL" id="JBHULR010000007">
    <property type="protein sequence ID" value="MFD2548976.1"/>
    <property type="molecule type" value="Genomic_DNA"/>
</dbReference>
<dbReference type="InterPro" id="IPR014718">
    <property type="entry name" value="GH-type_carb-bd"/>
</dbReference>
<accession>A0ABW5KMT6</accession>
<dbReference type="PANTHER" id="PTHR12143">
    <property type="entry name" value="PEPTIDE N-GLYCANASE PNGASE -RELATED"/>
    <property type="match status" value="1"/>
</dbReference>
<evidence type="ECO:0000256" key="1">
    <source>
        <dbReference type="ARBA" id="ARBA00001913"/>
    </source>
</evidence>
<keyword evidence="6" id="KW-0378">Hydrolase</keyword>
<evidence type="ECO:0000256" key="2">
    <source>
        <dbReference type="ARBA" id="ARBA00011245"/>
    </source>
</evidence>
<feature type="domain" description="Glycosyl hydrolase family 92" evidence="4">
    <location>
        <begin position="261"/>
        <end position="738"/>
    </location>
</feature>
<dbReference type="Pfam" id="PF07971">
    <property type="entry name" value="Glyco_hydro_92"/>
    <property type="match status" value="1"/>
</dbReference>
<dbReference type="InterPro" id="IPR050883">
    <property type="entry name" value="PNGase"/>
</dbReference>
<feature type="domain" description="Glycosyl hydrolase family 92 N-terminal" evidence="5">
    <location>
        <begin position="30"/>
        <end position="255"/>
    </location>
</feature>
<keyword evidence="7" id="KW-1185">Reference proteome</keyword>
<evidence type="ECO:0000313" key="7">
    <source>
        <dbReference type="Proteomes" id="UP001597545"/>
    </source>
</evidence>
<reference evidence="7" key="1">
    <citation type="journal article" date="2019" name="Int. J. Syst. Evol. Microbiol.">
        <title>The Global Catalogue of Microorganisms (GCM) 10K type strain sequencing project: providing services to taxonomists for standard genome sequencing and annotation.</title>
        <authorList>
            <consortium name="The Broad Institute Genomics Platform"/>
            <consortium name="The Broad Institute Genome Sequencing Center for Infectious Disease"/>
            <person name="Wu L."/>
            <person name="Ma J."/>
        </authorList>
    </citation>
    <scope>NUCLEOTIDE SEQUENCE [LARGE SCALE GENOMIC DNA]</scope>
    <source>
        <strain evidence="7">KCTC 42662</strain>
    </source>
</reference>
<comment type="caution">
    <text evidence="6">The sequence shown here is derived from an EMBL/GenBank/DDBJ whole genome shotgun (WGS) entry which is preliminary data.</text>
</comment>
<protein>
    <submittedName>
        <fullName evidence="6">GH92 family glycosyl hydrolase</fullName>
    </submittedName>
</protein>
<evidence type="ECO:0000259" key="4">
    <source>
        <dbReference type="Pfam" id="PF07971"/>
    </source>
</evidence>
<dbReference type="GO" id="GO:0016787">
    <property type="term" value="F:hydrolase activity"/>
    <property type="evidence" value="ECO:0007669"/>
    <property type="project" value="UniProtKB-KW"/>
</dbReference>
<name>A0ABW5KMT6_9SPHI</name>
<dbReference type="Gene3D" id="2.70.98.10">
    <property type="match status" value="1"/>
</dbReference>